<keyword evidence="10" id="KW-0282">Flagellum</keyword>
<keyword evidence="11" id="KW-1185">Reference proteome</keyword>
<name>A0A3N1PB76_9GAMM</name>
<accession>A0A3N1PB76</accession>
<dbReference type="NCBIfam" id="TIGR02490">
    <property type="entry name" value="flgF"/>
    <property type="match status" value="1"/>
</dbReference>
<comment type="similarity">
    <text evidence="2 6">Belongs to the flagella basal body rod proteins family.</text>
</comment>
<dbReference type="AlphaFoldDB" id="A0A3N1PB76"/>
<dbReference type="PANTHER" id="PTHR30435:SF18">
    <property type="entry name" value="FLAGELLAR BASAL-BODY ROD PROTEIN FLGF"/>
    <property type="match status" value="1"/>
</dbReference>
<dbReference type="InterPro" id="IPR010930">
    <property type="entry name" value="Flg_bb/hook_C_dom"/>
</dbReference>
<proteinExistence type="inferred from homology"/>
<reference evidence="10 11" key="1">
    <citation type="submission" date="2018-11" db="EMBL/GenBank/DDBJ databases">
        <title>Genomic Encyclopedia of Type Strains, Phase IV (KMG-IV): sequencing the most valuable type-strain genomes for metagenomic binning, comparative biology and taxonomic classification.</title>
        <authorList>
            <person name="Goeker M."/>
        </authorList>
    </citation>
    <scope>NUCLEOTIDE SEQUENCE [LARGE SCALE GENOMIC DNA]</scope>
    <source>
        <strain evidence="10 11">DSM 21945</strain>
    </source>
</reference>
<dbReference type="Pfam" id="PF06429">
    <property type="entry name" value="Flg_bbr_C"/>
    <property type="match status" value="1"/>
</dbReference>
<dbReference type="Pfam" id="PF00460">
    <property type="entry name" value="Flg_bb_rod"/>
    <property type="match status" value="1"/>
</dbReference>
<dbReference type="GO" id="GO:0071978">
    <property type="term" value="P:bacterial-type flagellum-dependent swarming motility"/>
    <property type="evidence" value="ECO:0007669"/>
    <property type="project" value="TreeGrafter"/>
</dbReference>
<feature type="domain" description="Flagellar basal body rod protein N-terminal" evidence="7">
    <location>
        <begin position="5"/>
        <end position="35"/>
    </location>
</feature>
<dbReference type="SUPFAM" id="SSF117143">
    <property type="entry name" value="Flagellar hook protein flgE"/>
    <property type="match status" value="1"/>
</dbReference>
<dbReference type="Proteomes" id="UP000268033">
    <property type="component" value="Unassembled WGS sequence"/>
</dbReference>
<keyword evidence="3 6" id="KW-0975">Bacterial flagellum</keyword>
<dbReference type="InterPro" id="IPR012836">
    <property type="entry name" value="FlgF"/>
</dbReference>
<evidence type="ECO:0000259" key="9">
    <source>
        <dbReference type="Pfam" id="PF22692"/>
    </source>
</evidence>
<evidence type="ECO:0000259" key="7">
    <source>
        <dbReference type="Pfam" id="PF00460"/>
    </source>
</evidence>
<feature type="domain" description="Flagellar hook protein FlgE/F/G-like D1" evidence="9">
    <location>
        <begin position="81"/>
        <end position="145"/>
    </location>
</feature>
<comment type="subunit">
    <text evidence="4 6">The basal body constitutes a major portion of the flagellar organelle and consists of five rings (E,L,P,S, and M) mounted on a central rod. The rod consists of about 26 subunits of FlgG in the distal portion, and FlgB, FlgC and FlgF are thought to build up the proximal portion of the rod with about 6 subunits each.</text>
</comment>
<evidence type="ECO:0000256" key="3">
    <source>
        <dbReference type="ARBA" id="ARBA00023143"/>
    </source>
</evidence>
<dbReference type="InterPro" id="IPR053967">
    <property type="entry name" value="LlgE_F_G-like_D1"/>
</dbReference>
<dbReference type="RefSeq" id="WP_123421608.1">
    <property type="nucleotide sequence ID" value="NZ_JBLXEP010000002.1"/>
</dbReference>
<dbReference type="InterPro" id="IPR037925">
    <property type="entry name" value="FlgE/F/G-like"/>
</dbReference>
<protein>
    <recommendedName>
        <fullName evidence="5 6">Flagellar basal-body rod protein FlgF</fullName>
    </recommendedName>
</protein>
<gene>
    <name evidence="10" type="ORF">EDC28_105186</name>
</gene>
<dbReference type="InterPro" id="IPR001444">
    <property type="entry name" value="Flag_bb_rod_N"/>
</dbReference>
<evidence type="ECO:0000256" key="5">
    <source>
        <dbReference type="ARBA" id="ARBA00040228"/>
    </source>
</evidence>
<dbReference type="EMBL" id="RJUL01000005">
    <property type="protein sequence ID" value="ROQ25875.1"/>
    <property type="molecule type" value="Genomic_DNA"/>
</dbReference>
<dbReference type="PANTHER" id="PTHR30435">
    <property type="entry name" value="FLAGELLAR PROTEIN"/>
    <property type="match status" value="1"/>
</dbReference>
<comment type="caution">
    <text evidence="10">The sequence shown here is derived from an EMBL/GenBank/DDBJ whole genome shotgun (WGS) entry which is preliminary data.</text>
</comment>
<dbReference type="GO" id="GO:0030694">
    <property type="term" value="C:bacterial-type flagellum basal body, rod"/>
    <property type="evidence" value="ECO:0007669"/>
    <property type="project" value="UniProtKB-UniRule"/>
</dbReference>
<dbReference type="Pfam" id="PF22692">
    <property type="entry name" value="LlgE_F_G_D1"/>
    <property type="match status" value="1"/>
</dbReference>
<keyword evidence="10" id="KW-0969">Cilium</keyword>
<organism evidence="10 11">
    <name type="scientific">Gallaecimonas pentaromativorans</name>
    <dbReference type="NCBI Taxonomy" id="584787"/>
    <lineage>
        <taxon>Bacteria</taxon>
        <taxon>Pseudomonadati</taxon>
        <taxon>Pseudomonadota</taxon>
        <taxon>Gammaproteobacteria</taxon>
        <taxon>Enterobacterales</taxon>
        <taxon>Gallaecimonadaceae</taxon>
        <taxon>Gallaecimonas</taxon>
    </lineage>
</organism>
<sequence length="242" mass="25468">MERYLYTAMGGALHTLTAQRIHANNLANAATTGFRADMESVSAYQVQGAGFASQVLAQEQRPTTDFTPGAMEETGRSLDVAIRGSGFLSVLDANGNEAYTRAGNLNVDADGRLLSDGHEVTGVDGPIQVPDYRSITVGQDGTITVVPVGGNATLQVGQLKLVNPPISGMDKGEDGLFRQQGGAAAADPNVVVESGHLERSNVNAVDEMVNTLSLSRTFEVQIRMMKTADELSSAGSRLIRGS</sequence>
<evidence type="ECO:0000259" key="8">
    <source>
        <dbReference type="Pfam" id="PF06429"/>
    </source>
</evidence>
<evidence type="ECO:0000313" key="10">
    <source>
        <dbReference type="EMBL" id="ROQ25875.1"/>
    </source>
</evidence>
<evidence type="ECO:0000256" key="2">
    <source>
        <dbReference type="ARBA" id="ARBA00009677"/>
    </source>
</evidence>
<evidence type="ECO:0000256" key="6">
    <source>
        <dbReference type="RuleBase" id="RU362116"/>
    </source>
</evidence>
<evidence type="ECO:0000256" key="1">
    <source>
        <dbReference type="ARBA" id="ARBA00004117"/>
    </source>
</evidence>
<keyword evidence="10" id="KW-0966">Cell projection</keyword>
<dbReference type="NCBIfam" id="TIGR03506">
    <property type="entry name" value="FlgEFG_subfam"/>
    <property type="match status" value="1"/>
</dbReference>
<comment type="subcellular location">
    <subcellularLocation>
        <location evidence="1 6">Bacterial flagellum basal body</location>
    </subcellularLocation>
</comment>
<feature type="domain" description="Flagellar basal-body/hook protein C-terminal" evidence="8">
    <location>
        <begin position="194"/>
        <end position="238"/>
    </location>
</feature>
<evidence type="ECO:0000313" key="11">
    <source>
        <dbReference type="Proteomes" id="UP000268033"/>
    </source>
</evidence>
<dbReference type="STRING" id="584787.GCA_001247655_02934"/>
<evidence type="ECO:0000256" key="4">
    <source>
        <dbReference type="ARBA" id="ARBA00038560"/>
    </source>
</evidence>
<dbReference type="InterPro" id="IPR020013">
    <property type="entry name" value="Flagellar_FlgE/F/G"/>
</dbReference>
<dbReference type="NCBIfam" id="NF009280">
    <property type="entry name" value="PRK12640.1"/>
    <property type="match status" value="1"/>
</dbReference>